<keyword evidence="2" id="KW-1185">Reference proteome</keyword>
<evidence type="ECO:0000313" key="1">
    <source>
        <dbReference type="EMBL" id="ADK81818.1"/>
    </source>
</evidence>
<sequence>MNKIGVLYSGISFQHQTLNDPQYRGQFIPINIYDLPEIDLSLYDAIIVPRSVDQVALRDYKRVIEEFLDLPGILIVLGDYNGGWLPGCQPGGFTREDDEPLIKVEEHPILKDIESEDLHWHKGINGLCSHGHLVPPAGAKTLIRNQRGDTILYEDRSSTKGIIIAGSQFDIFCHCFSRDEGAARALRNIITWVGEEAPLIREKRKQHPIGVIYSGLHFHYNLFTRPEYEDMELLYIRRLPRLDLNRYRLIIIPRESNQEMLYAQREKLIRYLEAGGTILSFGEVILPWMPGLIWNKDLPQVCYPKDADKAYKPGEVYTDNLLIEKPEHSLFEGLSMEDLKWHYHGVFAPQPGQEILLSNGQGKAVILLDEASFKGRLLATTLDPEEHAGFGEVKITERFLARCMAWAREIIAEGSPV</sequence>
<dbReference type="Proteomes" id="UP000002318">
    <property type="component" value="Chromosome"/>
</dbReference>
<dbReference type="KEGG" id="ssm:Spirs_2711"/>
<evidence type="ECO:0008006" key="3">
    <source>
        <dbReference type="Google" id="ProtNLM"/>
    </source>
</evidence>
<dbReference type="eggNOG" id="ENOG5030H2I">
    <property type="taxonomic scope" value="Bacteria"/>
</dbReference>
<dbReference type="STRING" id="573413.Spirs_2711"/>
<organism evidence="1 2">
    <name type="scientific">Sediminispirochaeta smaragdinae (strain DSM 11293 / JCM 15392 / SEBR 4228)</name>
    <name type="common">Spirochaeta smaragdinae</name>
    <dbReference type="NCBI Taxonomy" id="573413"/>
    <lineage>
        <taxon>Bacteria</taxon>
        <taxon>Pseudomonadati</taxon>
        <taxon>Spirochaetota</taxon>
        <taxon>Spirochaetia</taxon>
        <taxon>Spirochaetales</taxon>
        <taxon>Spirochaetaceae</taxon>
        <taxon>Sediminispirochaeta</taxon>
    </lineage>
</organism>
<dbReference type="AlphaFoldDB" id="E1R8R1"/>
<evidence type="ECO:0000313" key="2">
    <source>
        <dbReference type="Proteomes" id="UP000002318"/>
    </source>
</evidence>
<dbReference type="SUPFAM" id="SSF52317">
    <property type="entry name" value="Class I glutamine amidotransferase-like"/>
    <property type="match status" value="1"/>
</dbReference>
<gene>
    <name evidence="1" type="ordered locus">Spirs_2711</name>
</gene>
<reference evidence="1 2" key="1">
    <citation type="journal article" date="2010" name="Stand. Genomic Sci.">
        <title>Complete genome sequence of Spirochaeta smaragdinae type strain (SEBR 4228).</title>
        <authorList>
            <person name="Mavromatis K."/>
            <person name="Yasawong M."/>
            <person name="Chertkov O."/>
            <person name="Lapidus A."/>
            <person name="Lucas S."/>
            <person name="Nolan M."/>
            <person name="Del Rio T.G."/>
            <person name="Tice H."/>
            <person name="Cheng J.F."/>
            <person name="Pitluck S."/>
            <person name="Liolios K."/>
            <person name="Ivanova N."/>
            <person name="Tapia R."/>
            <person name="Han C."/>
            <person name="Bruce D."/>
            <person name="Goodwin L."/>
            <person name="Pati A."/>
            <person name="Chen A."/>
            <person name="Palaniappan K."/>
            <person name="Land M."/>
            <person name="Hauser L."/>
            <person name="Chang Y.J."/>
            <person name="Jeffries C.D."/>
            <person name="Detter J.C."/>
            <person name="Rohde M."/>
            <person name="Brambilla E."/>
            <person name="Spring S."/>
            <person name="Goker M."/>
            <person name="Sikorski J."/>
            <person name="Woyke T."/>
            <person name="Bristow J."/>
            <person name="Eisen J.A."/>
            <person name="Markowitz V."/>
            <person name="Hugenholtz P."/>
            <person name="Klenk H.P."/>
            <person name="Kyrpides N.C."/>
        </authorList>
    </citation>
    <scope>NUCLEOTIDE SEQUENCE [LARGE SCALE GENOMIC DNA]</scope>
    <source>
        <strain evidence="2">DSM 11293 / JCM 15392 / SEBR 4228</strain>
    </source>
</reference>
<dbReference type="HOGENOM" id="CLU_658732_0_0_12"/>
<dbReference type="EMBL" id="CP002116">
    <property type="protein sequence ID" value="ADK81818.1"/>
    <property type="molecule type" value="Genomic_DNA"/>
</dbReference>
<name>E1R8R1_SEDSS</name>
<dbReference type="OrthoDB" id="942393at2"/>
<protein>
    <recommendedName>
        <fullName evidence="3">Glutamine amidotransferase domain-containing protein</fullName>
    </recommendedName>
</protein>
<proteinExistence type="predicted"/>
<dbReference type="RefSeq" id="WP_013255279.1">
    <property type="nucleotide sequence ID" value="NC_014364.1"/>
</dbReference>
<dbReference type="InterPro" id="IPR029062">
    <property type="entry name" value="Class_I_gatase-like"/>
</dbReference>
<accession>E1R8R1</accession>